<evidence type="ECO:0000256" key="1">
    <source>
        <dbReference type="SAM" id="Phobius"/>
    </source>
</evidence>
<feature type="transmembrane region" description="Helical" evidence="1">
    <location>
        <begin position="6"/>
        <end position="29"/>
    </location>
</feature>
<evidence type="ECO:0000313" key="3">
    <source>
        <dbReference type="Proteomes" id="UP000199589"/>
    </source>
</evidence>
<feature type="transmembrane region" description="Helical" evidence="1">
    <location>
        <begin position="41"/>
        <end position="61"/>
    </location>
</feature>
<accession>A0A1I4B1S7</accession>
<dbReference type="EMBL" id="FOSJ01000058">
    <property type="protein sequence ID" value="SFK61806.1"/>
    <property type="molecule type" value="Genomic_DNA"/>
</dbReference>
<sequence>MIMTFILYIGALTIPIWGIVFCLTLIRIIEKIHLEEDHPLETFWFTVSFVVMITVITYILGSL</sequence>
<proteinExistence type="predicted"/>
<protein>
    <submittedName>
        <fullName evidence="2">Uncharacterized protein</fullName>
    </submittedName>
</protein>
<organism evidence="2 3">
    <name type="scientific">Marinilactibacillus piezotolerans</name>
    <dbReference type="NCBI Taxonomy" id="258723"/>
    <lineage>
        <taxon>Bacteria</taxon>
        <taxon>Bacillati</taxon>
        <taxon>Bacillota</taxon>
        <taxon>Bacilli</taxon>
        <taxon>Lactobacillales</taxon>
        <taxon>Carnobacteriaceae</taxon>
        <taxon>Marinilactibacillus</taxon>
    </lineage>
</organism>
<keyword evidence="1" id="KW-0472">Membrane</keyword>
<dbReference type="AlphaFoldDB" id="A0A1I4B1S7"/>
<gene>
    <name evidence="2" type="ORF">SAMN04488569_10589</name>
</gene>
<evidence type="ECO:0000313" key="2">
    <source>
        <dbReference type="EMBL" id="SFK61806.1"/>
    </source>
</evidence>
<reference evidence="3" key="1">
    <citation type="submission" date="2016-10" db="EMBL/GenBank/DDBJ databases">
        <authorList>
            <person name="Varghese N."/>
            <person name="Submissions S."/>
        </authorList>
    </citation>
    <scope>NUCLEOTIDE SEQUENCE [LARGE SCALE GENOMIC DNA]</scope>
    <source>
        <strain evidence="3">DSM 16108</strain>
    </source>
</reference>
<keyword evidence="1" id="KW-1133">Transmembrane helix</keyword>
<keyword evidence="1" id="KW-0812">Transmembrane</keyword>
<dbReference type="Proteomes" id="UP000199589">
    <property type="component" value="Unassembled WGS sequence"/>
</dbReference>
<keyword evidence="3" id="KW-1185">Reference proteome</keyword>
<name>A0A1I4B1S7_9LACT</name>